<dbReference type="PROSITE" id="PS51725">
    <property type="entry name" value="ABM"/>
    <property type="match status" value="1"/>
</dbReference>
<evidence type="ECO:0000313" key="3">
    <source>
        <dbReference type="EMBL" id="SHK76751.1"/>
    </source>
</evidence>
<dbReference type="EMBL" id="FOKU01000007">
    <property type="protein sequence ID" value="SFC20385.1"/>
    <property type="molecule type" value="Genomic_DNA"/>
</dbReference>
<keyword evidence="5" id="KW-1185">Reference proteome</keyword>
<reference evidence="3 4" key="1">
    <citation type="submission" date="2016-11" db="EMBL/GenBank/DDBJ databases">
        <authorList>
            <person name="Varghese N."/>
            <person name="Submissions S."/>
        </authorList>
    </citation>
    <scope>NUCLEOTIDE SEQUENCE [LARGE SCALE GENOMIC DNA]</scope>
    <source>
        <strain evidence="3 4">CGMCC 1.12174</strain>
        <strain evidence="2 5">DSM 26351</strain>
    </source>
</reference>
<evidence type="ECO:0000313" key="2">
    <source>
        <dbReference type="EMBL" id="SFC20385.1"/>
    </source>
</evidence>
<evidence type="ECO:0000259" key="1">
    <source>
        <dbReference type="PROSITE" id="PS51725"/>
    </source>
</evidence>
<feature type="domain" description="ABM" evidence="1">
    <location>
        <begin position="2"/>
        <end position="92"/>
    </location>
</feature>
<keyword evidence="3" id="KW-0503">Monooxygenase</keyword>
<comment type="caution">
    <text evidence="3">The sequence shown here is derived from an EMBL/GenBank/DDBJ whole genome shotgun (WGS) entry which is preliminary data.</text>
</comment>
<accession>A0A1M6V5W4</accession>
<sequence>MLIRIVKLTFKPENIPSFEQIFNESKNRILAFEGCNRVDLYRDIDNPNIFFTYSLWEKEGDLESYRNSDFFKEVWAHTKKLFSDRAEAWSVNKVQSTTPY</sequence>
<dbReference type="EMBL" id="FRAT01000004">
    <property type="protein sequence ID" value="SHK76751.1"/>
    <property type="molecule type" value="Genomic_DNA"/>
</dbReference>
<dbReference type="AlphaFoldDB" id="A0A1M6V5W4"/>
<dbReference type="OrthoDB" id="1120859at2"/>
<gene>
    <name evidence="2" type="ORF">SAMN04487891_107102</name>
    <name evidence="3" type="ORF">SAMN05216293_1904</name>
</gene>
<evidence type="ECO:0000313" key="5">
    <source>
        <dbReference type="Proteomes" id="UP000198940"/>
    </source>
</evidence>
<dbReference type="SUPFAM" id="SSF54909">
    <property type="entry name" value="Dimeric alpha+beta barrel"/>
    <property type="match status" value="1"/>
</dbReference>
<protein>
    <submittedName>
        <fullName evidence="3">Quinol monooxygenase YgiN</fullName>
    </submittedName>
</protein>
<dbReference type="Proteomes" id="UP000184031">
    <property type="component" value="Unassembled WGS sequence"/>
</dbReference>
<keyword evidence="3" id="KW-0560">Oxidoreductase</keyword>
<dbReference type="Pfam" id="PF03992">
    <property type="entry name" value="ABM"/>
    <property type="match status" value="1"/>
</dbReference>
<dbReference type="RefSeq" id="WP_072879167.1">
    <property type="nucleotide sequence ID" value="NZ_FOKU01000007.1"/>
</dbReference>
<name>A0A1M6V5W4_9FLAO</name>
<dbReference type="InterPro" id="IPR011008">
    <property type="entry name" value="Dimeric_a/b-barrel"/>
</dbReference>
<dbReference type="InterPro" id="IPR007138">
    <property type="entry name" value="ABM_dom"/>
</dbReference>
<dbReference type="GO" id="GO:0004497">
    <property type="term" value="F:monooxygenase activity"/>
    <property type="evidence" value="ECO:0007669"/>
    <property type="project" value="UniProtKB-KW"/>
</dbReference>
<dbReference type="STRING" id="1055723.SAMN05216293_1904"/>
<proteinExistence type="predicted"/>
<dbReference type="Gene3D" id="3.30.70.100">
    <property type="match status" value="1"/>
</dbReference>
<dbReference type="Proteomes" id="UP000198940">
    <property type="component" value="Unassembled WGS sequence"/>
</dbReference>
<evidence type="ECO:0000313" key="4">
    <source>
        <dbReference type="Proteomes" id="UP000184031"/>
    </source>
</evidence>
<organism evidence="3 4">
    <name type="scientific">Flagellimonas taeanensis</name>
    <dbReference type="NCBI Taxonomy" id="1005926"/>
    <lineage>
        <taxon>Bacteria</taxon>
        <taxon>Pseudomonadati</taxon>
        <taxon>Bacteroidota</taxon>
        <taxon>Flavobacteriia</taxon>
        <taxon>Flavobacteriales</taxon>
        <taxon>Flavobacteriaceae</taxon>
        <taxon>Flagellimonas</taxon>
    </lineage>
</organism>